<dbReference type="SUPFAM" id="SSF50494">
    <property type="entry name" value="Trypsin-like serine proteases"/>
    <property type="match status" value="1"/>
</dbReference>
<gene>
    <name evidence="3" type="ORF">GQ651_02415</name>
</gene>
<dbReference type="EMBL" id="WUPT01000001">
    <property type="protein sequence ID" value="MXQ06692.1"/>
    <property type="molecule type" value="Genomic_DNA"/>
</dbReference>
<dbReference type="InterPro" id="IPR043504">
    <property type="entry name" value="Peptidase_S1_PA_chymotrypsin"/>
</dbReference>
<dbReference type="AlphaFoldDB" id="A0A7C9MBV6"/>
<dbReference type="InterPro" id="IPR002477">
    <property type="entry name" value="Peptidoglycan-bd-like"/>
</dbReference>
<keyword evidence="1" id="KW-0732">Signal</keyword>
<evidence type="ECO:0000313" key="3">
    <source>
        <dbReference type="EMBL" id="MXQ06692.1"/>
    </source>
</evidence>
<dbReference type="InterPro" id="IPR036365">
    <property type="entry name" value="PGBD-like_sf"/>
</dbReference>
<comment type="caution">
    <text evidence="3">The sequence shown here is derived from an EMBL/GenBank/DDBJ whole genome shotgun (WGS) entry which is preliminary data.</text>
</comment>
<dbReference type="Pfam" id="PF13365">
    <property type="entry name" value="Trypsin_2"/>
    <property type="match status" value="1"/>
</dbReference>
<feature type="signal peptide" evidence="1">
    <location>
        <begin position="1"/>
        <end position="22"/>
    </location>
</feature>
<feature type="domain" description="Peptidoglycan binding-like" evidence="2">
    <location>
        <begin position="144"/>
        <end position="193"/>
    </location>
</feature>
<dbReference type="PANTHER" id="PTHR43019">
    <property type="entry name" value="SERINE ENDOPROTEASE DEGS"/>
    <property type="match status" value="1"/>
</dbReference>
<proteinExistence type="predicted"/>
<dbReference type="Gene3D" id="1.10.101.10">
    <property type="entry name" value="PGBD-like superfamily/PGBD"/>
    <property type="match status" value="1"/>
</dbReference>
<keyword evidence="4" id="KW-1185">Reference proteome</keyword>
<evidence type="ECO:0000259" key="2">
    <source>
        <dbReference type="Pfam" id="PF01471"/>
    </source>
</evidence>
<name>A0A7C9MBV6_9RHOB</name>
<dbReference type="Proteomes" id="UP000480350">
    <property type="component" value="Unassembled WGS sequence"/>
</dbReference>
<dbReference type="RefSeq" id="WP_160762616.1">
    <property type="nucleotide sequence ID" value="NZ_WUPT01000001.1"/>
</dbReference>
<feature type="chain" id="PRO_5028826440" evidence="1">
    <location>
        <begin position="23"/>
        <end position="564"/>
    </location>
</feature>
<dbReference type="Gene3D" id="2.40.10.10">
    <property type="entry name" value="Trypsin-like serine proteases"/>
    <property type="match status" value="2"/>
</dbReference>
<dbReference type="InterPro" id="IPR009003">
    <property type="entry name" value="Peptidase_S1_PA"/>
</dbReference>
<sequence>MRRFFGAVALFAAIAAGHPALAQDTTAWIQIEARPTEGQALERAEIYAARLPDVNGFALSSGWFAITLGPYPEGEARARLAALRGSAAIPGDSFLADGRGYGARFFGGGAAALQPAPSAEPLPEPEPGEQTVTEARNAERALTRDDREEVQIALRAAGFYNSIIDADFGSGTRRAMADWQAANGFEATGVLTTLQRRDLVGTYRDALAALDLSPVEDLRAGIAATLPLGRVTFERYEPPFAHFTGEDGARVLLISQSGDAATLAGLYEVLQTLEIMPLDGPRNLRRGEFTIDGQNYSIRSHAYARQADGAVKGYVVVWPTDEAYAAQLAITALEQSFRTLDGVLPDEVNGPQSVDLLSGLAIRQPAATASGFYVSRGGDVLTSAHAVAGCARVEIENDLSATVVATDEALGLALLRPEGPIAPMAYARLASAEPRLSSDIAVAGYSFGGVLTAPSVTFGTLEDVRGLDGDESLHRLAVAARDGDAGGPVLDDAGRVAGLLLPPAEDARQLPEGVVFARDTGGIAGFLEAQGIVSPSEDSAADSMAPEDLTQRARDMTVLVTCWN</sequence>
<reference evidence="3 4" key="1">
    <citation type="submission" date="2019-12" db="EMBL/GenBank/DDBJ databases">
        <authorList>
            <person name="Lee S.D."/>
        </authorList>
    </citation>
    <scope>NUCLEOTIDE SEQUENCE [LARGE SCALE GENOMIC DNA]</scope>
    <source>
        <strain evidence="3 4">GH1-50</strain>
    </source>
</reference>
<reference evidence="3 4" key="2">
    <citation type="submission" date="2020-03" db="EMBL/GenBank/DDBJ databases">
        <title>Kangsaoukella pontilimi gen. nov., sp. nov., a new member of the family Rhodobacteraceae isolated from a tidal mudflat.</title>
        <authorList>
            <person name="Kim I.S."/>
        </authorList>
    </citation>
    <scope>NUCLEOTIDE SEQUENCE [LARGE SCALE GENOMIC DNA]</scope>
    <source>
        <strain evidence="3 4">GH1-50</strain>
    </source>
</reference>
<dbReference type="SUPFAM" id="SSF47090">
    <property type="entry name" value="PGBD-like"/>
    <property type="match status" value="1"/>
</dbReference>
<dbReference type="Pfam" id="PF01471">
    <property type="entry name" value="PG_binding_1"/>
    <property type="match status" value="1"/>
</dbReference>
<dbReference type="PANTHER" id="PTHR43019:SF23">
    <property type="entry name" value="PROTEASE DO-LIKE 5, CHLOROPLASTIC"/>
    <property type="match status" value="1"/>
</dbReference>
<evidence type="ECO:0000256" key="1">
    <source>
        <dbReference type="SAM" id="SignalP"/>
    </source>
</evidence>
<dbReference type="InterPro" id="IPR036366">
    <property type="entry name" value="PGBDSf"/>
</dbReference>
<accession>A0A7C9MBV6</accession>
<protein>
    <submittedName>
        <fullName evidence="3">Peptidoglycan-binding protein</fullName>
    </submittedName>
</protein>
<organism evidence="3 4">
    <name type="scientific">Kangsaoukella pontilimi</name>
    <dbReference type="NCBI Taxonomy" id="2691042"/>
    <lineage>
        <taxon>Bacteria</taxon>
        <taxon>Pseudomonadati</taxon>
        <taxon>Pseudomonadota</taxon>
        <taxon>Alphaproteobacteria</taxon>
        <taxon>Rhodobacterales</taxon>
        <taxon>Paracoccaceae</taxon>
        <taxon>Kangsaoukella</taxon>
    </lineage>
</organism>
<evidence type="ECO:0000313" key="4">
    <source>
        <dbReference type="Proteomes" id="UP000480350"/>
    </source>
</evidence>